<gene>
    <name evidence="2" type="ORF">DJ013_15700</name>
</gene>
<name>A0A2Z4GEG1_9BACT</name>
<sequence length="407" mass="46209">MRKLLLMLSAFLLWQCQSENKKNIDGVWRAEVPTLIGPIPFNLEIETKNDTIKVYAINADEKLELDNAFFKNDSLHITMEVFDAEIVAHVSDKTMHGIYTKKLDDNSNRTGAFSASMGDSYRFTADSETAKHDVSGKWQVSFTEPEGKIYPAVGIFSQKGNKVTGTFLTSTGDYRFLDGNVVGDSLKLSCFDGTHIFLFKAKINENKLEGGRFSSSLLYKETWEGVKDDNAKLPDPDSLTFIKAGFDKFELSFKNTKGETISLSDAQYKDKVVLVQILGSWCPNCMDESKFYVKWLKENPEKDVEIIGLAFEKSTEPDIAYPKIDKMKKRFGMEYEVLLAGTIDKEDANKSLPMLNHIMSYPTTIYLDKKHHVRKIHTGFSGPGTGEYYAQFTEDFERFMELLISEE</sequence>
<feature type="domain" description="Thioredoxin" evidence="1">
    <location>
        <begin position="242"/>
        <end position="398"/>
    </location>
</feature>
<dbReference type="PROSITE" id="PS51352">
    <property type="entry name" value="THIOREDOXIN_2"/>
    <property type="match status" value="1"/>
</dbReference>
<dbReference type="Gene3D" id="3.40.30.10">
    <property type="entry name" value="Glutaredoxin"/>
    <property type="match status" value="1"/>
</dbReference>
<dbReference type="GO" id="GO:0016209">
    <property type="term" value="F:antioxidant activity"/>
    <property type="evidence" value="ECO:0007669"/>
    <property type="project" value="InterPro"/>
</dbReference>
<dbReference type="RefSeq" id="WP_111372899.1">
    <property type="nucleotide sequence ID" value="NZ_CP029480.1"/>
</dbReference>
<dbReference type="AlphaFoldDB" id="A0A2Z4GEG1"/>
<dbReference type="InterPro" id="IPR050553">
    <property type="entry name" value="Thioredoxin_ResA/DsbE_sf"/>
</dbReference>
<dbReference type="PANTHER" id="PTHR42852:SF13">
    <property type="entry name" value="PROTEIN DIPZ"/>
    <property type="match status" value="1"/>
</dbReference>
<dbReference type="Pfam" id="PF00578">
    <property type="entry name" value="AhpC-TSA"/>
    <property type="match status" value="1"/>
</dbReference>
<dbReference type="Proteomes" id="UP000249873">
    <property type="component" value="Chromosome"/>
</dbReference>
<organism evidence="2 3">
    <name type="scientific">Arcticibacterium luteifluviistationis</name>
    <dbReference type="NCBI Taxonomy" id="1784714"/>
    <lineage>
        <taxon>Bacteria</taxon>
        <taxon>Pseudomonadati</taxon>
        <taxon>Bacteroidota</taxon>
        <taxon>Cytophagia</taxon>
        <taxon>Cytophagales</taxon>
        <taxon>Leadbetterellaceae</taxon>
        <taxon>Arcticibacterium</taxon>
    </lineage>
</organism>
<dbReference type="CDD" id="cd02966">
    <property type="entry name" value="TlpA_like_family"/>
    <property type="match status" value="1"/>
</dbReference>
<dbReference type="PANTHER" id="PTHR42852">
    <property type="entry name" value="THIOL:DISULFIDE INTERCHANGE PROTEIN DSBE"/>
    <property type="match status" value="1"/>
</dbReference>
<dbReference type="InterPro" id="IPR013766">
    <property type="entry name" value="Thioredoxin_domain"/>
</dbReference>
<keyword evidence="3" id="KW-1185">Reference proteome</keyword>
<dbReference type="InterPro" id="IPR036249">
    <property type="entry name" value="Thioredoxin-like_sf"/>
</dbReference>
<dbReference type="InterPro" id="IPR000866">
    <property type="entry name" value="AhpC/TSA"/>
</dbReference>
<dbReference type="SUPFAM" id="SSF52833">
    <property type="entry name" value="Thioredoxin-like"/>
    <property type="match status" value="1"/>
</dbReference>
<evidence type="ECO:0000313" key="3">
    <source>
        <dbReference type="Proteomes" id="UP000249873"/>
    </source>
</evidence>
<dbReference type="EMBL" id="CP029480">
    <property type="protein sequence ID" value="AWV99531.1"/>
    <property type="molecule type" value="Genomic_DNA"/>
</dbReference>
<evidence type="ECO:0000313" key="2">
    <source>
        <dbReference type="EMBL" id="AWV99531.1"/>
    </source>
</evidence>
<proteinExistence type="predicted"/>
<dbReference type="GO" id="GO:0016491">
    <property type="term" value="F:oxidoreductase activity"/>
    <property type="evidence" value="ECO:0007669"/>
    <property type="project" value="InterPro"/>
</dbReference>
<reference evidence="2 3" key="1">
    <citation type="submission" date="2018-05" db="EMBL/GenBank/DDBJ databases">
        <title>Complete genome sequence of Arcticibacterium luteifluviistationis SM1504T, a cytophagaceae bacterium isolated from Arctic surface seawater.</title>
        <authorList>
            <person name="Li Y."/>
            <person name="Qin Q.-L."/>
        </authorList>
    </citation>
    <scope>NUCLEOTIDE SEQUENCE [LARGE SCALE GENOMIC DNA]</scope>
    <source>
        <strain evidence="2 3">SM1504</strain>
    </source>
</reference>
<evidence type="ECO:0000259" key="1">
    <source>
        <dbReference type="PROSITE" id="PS51352"/>
    </source>
</evidence>
<accession>A0A2Z4GEG1</accession>
<dbReference type="OrthoDB" id="616241at2"/>
<protein>
    <submittedName>
        <fullName evidence="2">Alkyl hydroperoxide reductase</fullName>
    </submittedName>
</protein>
<dbReference type="KEGG" id="als:DJ013_15700"/>